<dbReference type="PANTHER" id="PTHR43639:SF1">
    <property type="entry name" value="SHORT-CHAIN DEHYDROGENASE_REDUCTASE FAMILY PROTEIN"/>
    <property type="match status" value="1"/>
</dbReference>
<evidence type="ECO:0000313" key="3">
    <source>
        <dbReference type="EMBL" id="SHN69400.1"/>
    </source>
</evidence>
<dbReference type="AlphaFoldDB" id="A0A1M7TFC1"/>
<comment type="similarity">
    <text evidence="1">Belongs to the short-chain dehydrogenases/reductases (SDR) family.</text>
</comment>
<evidence type="ECO:0000256" key="2">
    <source>
        <dbReference type="ARBA" id="ARBA00023002"/>
    </source>
</evidence>
<evidence type="ECO:0000313" key="4">
    <source>
        <dbReference type="Proteomes" id="UP000184066"/>
    </source>
</evidence>
<dbReference type="GO" id="GO:0016491">
    <property type="term" value="F:oxidoreductase activity"/>
    <property type="evidence" value="ECO:0007669"/>
    <property type="project" value="UniProtKB-KW"/>
</dbReference>
<dbReference type="OrthoDB" id="9790146at2"/>
<protein>
    <submittedName>
        <fullName evidence="3">7-alpha-hydroxysteroid dehydrogenase</fullName>
    </submittedName>
</protein>
<dbReference type="InterPro" id="IPR002347">
    <property type="entry name" value="SDR_fam"/>
</dbReference>
<dbReference type="PRINTS" id="PR00080">
    <property type="entry name" value="SDRFAMILY"/>
</dbReference>
<dbReference type="PANTHER" id="PTHR43639">
    <property type="entry name" value="OXIDOREDUCTASE, SHORT-CHAIN DEHYDROGENASE/REDUCTASE FAMILY (AFU_ORTHOLOGUE AFUA_5G02870)"/>
    <property type="match status" value="1"/>
</dbReference>
<dbReference type="InterPro" id="IPR036291">
    <property type="entry name" value="NAD(P)-bd_dom_sf"/>
</dbReference>
<dbReference type="Pfam" id="PF13561">
    <property type="entry name" value="adh_short_C2"/>
    <property type="match status" value="1"/>
</dbReference>
<proteinExistence type="inferred from homology"/>
<dbReference type="NCBIfam" id="NF005559">
    <property type="entry name" value="PRK07231.1"/>
    <property type="match status" value="1"/>
</dbReference>
<dbReference type="SUPFAM" id="SSF51735">
    <property type="entry name" value="NAD(P)-binding Rossmann-fold domains"/>
    <property type="match status" value="1"/>
</dbReference>
<organism evidence="3 4">
    <name type="scientific">Oceanicella actignis</name>
    <dbReference type="NCBI Taxonomy" id="1189325"/>
    <lineage>
        <taxon>Bacteria</taxon>
        <taxon>Pseudomonadati</taxon>
        <taxon>Pseudomonadota</taxon>
        <taxon>Alphaproteobacteria</taxon>
        <taxon>Rhodobacterales</taxon>
        <taxon>Paracoccaceae</taxon>
        <taxon>Oceanicella</taxon>
    </lineage>
</organism>
<dbReference type="STRING" id="1189325.SAMN04488119_106137"/>
<name>A0A1M7TFC1_9RHOB</name>
<dbReference type="FunFam" id="3.40.50.720:FF:000084">
    <property type="entry name" value="Short-chain dehydrogenase reductase"/>
    <property type="match status" value="1"/>
</dbReference>
<sequence>MTDLLEGKTAIVTGAAHGVGRAAARRLARAGARVVASDRDHDALARTVAQIVEDGGQAVAFACDMRGALSASNLIASTLDAYGRLDILVNAARSVVPGTFPDGDDGALQDAFDANVRSAYVMSRAAARRMIAQAEADPQEGRGRCAGAIVNISSIAAQRTIPELLHYSVSCAALDQMTRAMAVALAPHRIRVNAVALGSVMTASLRDALRERAELREELVRVTPLGRIAEPDEAAEAVLYLASERSSFVTGQVLSVDGGRTVLDPLSAPAH</sequence>
<dbReference type="RefSeq" id="WP_072747504.1">
    <property type="nucleotide sequence ID" value="NZ_FOHL01000006.1"/>
</dbReference>
<evidence type="ECO:0000256" key="1">
    <source>
        <dbReference type="ARBA" id="ARBA00006484"/>
    </source>
</evidence>
<keyword evidence="2" id="KW-0560">Oxidoreductase</keyword>
<gene>
    <name evidence="3" type="ORF">SAMN05216200_10665</name>
</gene>
<dbReference type="Gene3D" id="3.40.50.720">
    <property type="entry name" value="NAD(P)-binding Rossmann-like Domain"/>
    <property type="match status" value="1"/>
</dbReference>
<dbReference type="EMBL" id="FRDL01000006">
    <property type="protein sequence ID" value="SHN69400.1"/>
    <property type="molecule type" value="Genomic_DNA"/>
</dbReference>
<reference evidence="3 4" key="1">
    <citation type="submission" date="2016-12" db="EMBL/GenBank/DDBJ databases">
        <authorList>
            <person name="Song W.-J."/>
            <person name="Kurnit D.M."/>
        </authorList>
    </citation>
    <scope>NUCLEOTIDE SEQUENCE [LARGE SCALE GENOMIC DNA]</scope>
    <source>
        <strain evidence="3 4">CGMCC 1.10808</strain>
    </source>
</reference>
<keyword evidence="4" id="KW-1185">Reference proteome</keyword>
<dbReference type="PRINTS" id="PR00081">
    <property type="entry name" value="GDHRDH"/>
</dbReference>
<accession>A0A1M7TFC1</accession>
<dbReference type="Proteomes" id="UP000184066">
    <property type="component" value="Unassembled WGS sequence"/>
</dbReference>
<dbReference type="CDD" id="cd05233">
    <property type="entry name" value="SDR_c"/>
    <property type="match status" value="1"/>
</dbReference>